<keyword evidence="13" id="KW-0560">Oxidoreductase</keyword>
<feature type="transmembrane region" description="Helical" evidence="12">
    <location>
        <begin position="72"/>
        <end position="94"/>
    </location>
</feature>
<keyword evidence="7 12" id="KW-0479">Metal-binding</keyword>
<dbReference type="GO" id="GO:0046872">
    <property type="term" value="F:metal ion binding"/>
    <property type="evidence" value="ECO:0007669"/>
    <property type="project" value="UniProtKB-UniRule"/>
</dbReference>
<dbReference type="GO" id="GO:0005886">
    <property type="term" value="C:plasma membrane"/>
    <property type="evidence" value="ECO:0007669"/>
    <property type="project" value="UniProtKB-SubCell"/>
</dbReference>
<protein>
    <submittedName>
        <fullName evidence="13">Cytochrome d ubiquinol oxidase subunit I</fullName>
        <ecNumber evidence="13">1.10.3.-</ecNumber>
    </submittedName>
</protein>
<keyword evidence="4 12" id="KW-1003">Cell membrane</keyword>
<evidence type="ECO:0000256" key="9">
    <source>
        <dbReference type="ARBA" id="ARBA00022989"/>
    </source>
</evidence>
<feature type="transmembrane region" description="Helical" evidence="12">
    <location>
        <begin position="142"/>
        <end position="163"/>
    </location>
</feature>
<evidence type="ECO:0000313" key="14">
    <source>
        <dbReference type="Proteomes" id="UP000569329"/>
    </source>
</evidence>
<keyword evidence="6 12" id="KW-0812">Transmembrane</keyword>
<keyword evidence="5 12" id="KW-0349">Heme</keyword>
<comment type="subcellular location">
    <subcellularLocation>
        <location evidence="1">Cell membrane</location>
        <topology evidence="1">Multi-pass membrane protein</topology>
    </subcellularLocation>
</comment>
<proteinExistence type="inferred from homology"/>
<evidence type="ECO:0000313" key="13">
    <source>
        <dbReference type="EMBL" id="MBA8824946.1"/>
    </source>
</evidence>
<gene>
    <name evidence="13" type="ORF">FHX42_002293</name>
</gene>
<evidence type="ECO:0000256" key="8">
    <source>
        <dbReference type="ARBA" id="ARBA00022982"/>
    </source>
</evidence>
<keyword evidence="8 12" id="KW-0249">Electron transport</keyword>
<comment type="similarity">
    <text evidence="2 12">Belongs to the cytochrome ubiquinol oxidase subunit 1 family.</text>
</comment>
<evidence type="ECO:0000256" key="2">
    <source>
        <dbReference type="ARBA" id="ARBA00009819"/>
    </source>
</evidence>
<dbReference type="PIRSF" id="PIRSF006446">
    <property type="entry name" value="Cyt_quinol_oxidase_1"/>
    <property type="match status" value="1"/>
</dbReference>
<dbReference type="GO" id="GO:0019646">
    <property type="term" value="P:aerobic electron transport chain"/>
    <property type="evidence" value="ECO:0007669"/>
    <property type="project" value="InterPro"/>
</dbReference>
<evidence type="ECO:0000256" key="5">
    <source>
        <dbReference type="ARBA" id="ARBA00022617"/>
    </source>
</evidence>
<dbReference type="GO" id="GO:0009055">
    <property type="term" value="F:electron transfer activity"/>
    <property type="evidence" value="ECO:0007669"/>
    <property type="project" value="UniProtKB-UniRule"/>
</dbReference>
<evidence type="ECO:0000256" key="10">
    <source>
        <dbReference type="ARBA" id="ARBA00023004"/>
    </source>
</evidence>
<dbReference type="AlphaFoldDB" id="A0A839DXJ7"/>
<comment type="caution">
    <text evidence="13">The sequence shown here is derived from an EMBL/GenBank/DDBJ whole genome shotgun (WGS) entry which is preliminary data.</text>
</comment>
<feature type="transmembrane region" description="Helical" evidence="12">
    <location>
        <begin position="330"/>
        <end position="352"/>
    </location>
</feature>
<dbReference type="Proteomes" id="UP000569329">
    <property type="component" value="Unassembled WGS sequence"/>
</dbReference>
<feature type="transmembrane region" description="Helical" evidence="12">
    <location>
        <begin position="412"/>
        <end position="434"/>
    </location>
</feature>
<keyword evidence="11 12" id="KW-0472">Membrane</keyword>
<evidence type="ECO:0000256" key="4">
    <source>
        <dbReference type="ARBA" id="ARBA00022475"/>
    </source>
</evidence>
<dbReference type="RefSeq" id="WP_182544121.1">
    <property type="nucleotide sequence ID" value="NZ_JACGWZ010000002.1"/>
</dbReference>
<reference evidence="13 14" key="1">
    <citation type="submission" date="2020-07" db="EMBL/GenBank/DDBJ databases">
        <title>Sequencing the genomes of 1000 actinobacteria strains.</title>
        <authorList>
            <person name="Klenk H.-P."/>
        </authorList>
    </citation>
    <scope>NUCLEOTIDE SEQUENCE [LARGE SCALE GENOMIC DNA]</scope>
    <source>
        <strain evidence="13 14">DSM 45975</strain>
    </source>
</reference>
<organism evidence="13 14">
    <name type="scientific">Halosaccharopolyspora lacisalsi</name>
    <dbReference type="NCBI Taxonomy" id="1000566"/>
    <lineage>
        <taxon>Bacteria</taxon>
        <taxon>Bacillati</taxon>
        <taxon>Actinomycetota</taxon>
        <taxon>Actinomycetes</taxon>
        <taxon>Pseudonocardiales</taxon>
        <taxon>Pseudonocardiaceae</taxon>
        <taxon>Halosaccharopolyspora</taxon>
    </lineage>
</organism>
<evidence type="ECO:0000256" key="1">
    <source>
        <dbReference type="ARBA" id="ARBA00004651"/>
    </source>
</evidence>
<feature type="transmembrane region" description="Helical" evidence="12">
    <location>
        <begin position="364"/>
        <end position="385"/>
    </location>
</feature>
<dbReference type="EMBL" id="JACGWZ010000002">
    <property type="protein sequence ID" value="MBA8824946.1"/>
    <property type="molecule type" value="Genomic_DNA"/>
</dbReference>
<sequence>MSPPATIVLAEAATPADLLAARTQMALSLGWHIVLACFGVGMPAVAVFAEWRGNRTGDGTYLLLAQRWAKAMGVLFAVGAVSGTILSFEMGVLWPGLMNTYGQVIGLPFTLEGFAFFIEAIFLGIYLYAWDRLPPRVHVLSGIPVCVAGVASAFFVVTANAWMNQPRGFDMDNGRVVQVDPWAAMFNPAAWPQTTHMIIAAFMVTGFGMAAVYAVAMLRGRRDRYHRLGFLLPFTLGAALTPVQIGVGDWAAKFLAVNQPIKLAAIEGIYETTRNAPLHIGGFYSQGEMHYAIEIPSGLSLLAHWDPDARILGLVTAAAADRPPINIVHWAFQIMVAIGFALLVLGAWFGFVWWRRRDLPRNRVFLGAAVAAGIAAPLAVEFGWITTEVGRQPWIVWGRMRTAEAVTPVPNLYGGLLAVAVVYLVMTVATIYVLRRLARAPLAPQEHDEEPP</sequence>
<dbReference type="EC" id="1.10.3.-" evidence="13"/>
<keyword evidence="14" id="KW-1185">Reference proteome</keyword>
<keyword evidence="3 12" id="KW-0813">Transport</keyword>
<evidence type="ECO:0000256" key="11">
    <source>
        <dbReference type="ARBA" id="ARBA00023136"/>
    </source>
</evidence>
<feature type="transmembrane region" description="Helical" evidence="12">
    <location>
        <begin position="114"/>
        <end position="130"/>
    </location>
</feature>
<dbReference type="GO" id="GO:0070069">
    <property type="term" value="C:cytochrome complex"/>
    <property type="evidence" value="ECO:0007669"/>
    <property type="project" value="UniProtKB-UniRule"/>
</dbReference>
<dbReference type="GO" id="GO:0016682">
    <property type="term" value="F:oxidoreductase activity, acting on diphenols and related substances as donors, oxygen as acceptor"/>
    <property type="evidence" value="ECO:0007669"/>
    <property type="project" value="TreeGrafter"/>
</dbReference>
<evidence type="ECO:0000256" key="12">
    <source>
        <dbReference type="PIRNR" id="PIRNR006446"/>
    </source>
</evidence>
<keyword evidence="9 12" id="KW-1133">Transmembrane helix</keyword>
<evidence type="ECO:0000256" key="7">
    <source>
        <dbReference type="ARBA" id="ARBA00022723"/>
    </source>
</evidence>
<dbReference type="Pfam" id="PF01654">
    <property type="entry name" value="Cyt_bd_oxida_I"/>
    <property type="match status" value="1"/>
</dbReference>
<evidence type="ECO:0000256" key="6">
    <source>
        <dbReference type="ARBA" id="ARBA00022692"/>
    </source>
</evidence>
<dbReference type="InterPro" id="IPR002585">
    <property type="entry name" value="Cyt-d_ubiquinol_oxidase_su_1"/>
</dbReference>
<dbReference type="PANTHER" id="PTHR30365">
    <property type="entry name" value="CYTOCHROME D UBIQUINOL OXIDASE"/>
    <property type="match status" value="1"/>
</dbReference>
<evidence type="ECO:0000256" key="3">
    <source>
        <dbReference type="ARBA" id="ARBA00022448"/>
    </source>
</evidence>
<dbReference type="GO" id="GO:0020037">
    <property type="term" value="F:heme binding"/>
    <property type="evidence" value="ECO:0007669"/>
    <property type="project" value="TreeGrafter"/>
</dbReference>
<name>A0A839DXJ7_9PSEU</name>
<accession>A0A839DXJ7</accession>
<feature type="transmembrane region" description="Helical" evidence="12">
    <location>
        <begin position="29"/>
        <end position="51"/>
    </location>
</feature>
<dbReference type="PANTHER" id="PTHR30365:SF14">
    <property type="entry name" value="CYTOCHROME BD MENAQUINOL OXIDASE SUBUNIT I-RELATED"/>
    <property type="match status" value="1"/>
</dbReference>
<keyword evidence="10 12" id="KW-0408">Iron</keyword>
<feature type="transmembrane region" description="Helical" evidence="12">
    <location>
        <begin position="228"/>
        <end position="247"/>
    </location>
</feature>
<feature type="transmembrane region" description="Helical" evidence="12">
    <location>
        <begin position="195"/>
        <end position="216"/>
    </location>
</feature>